<dbReference type="Proteomes" id="UP000557307">
    <property type="component" value="Unassembled WGS sequence"/>
</dbReference>
<name>A0A840TQH4_9BACT</name>
<evidence type="ECO:0000313" key="2">
    <source>
        <dbReference type="EMBL" id="MBB5281999.1"/>
    </source>
</evidence>
<dbReference type="Pfam" id="PF00494">
    <property type="entry name" value="SQS_PSY"/>
    <property type="match status" value="1"/>
</dbReference>
<dbReference type="SFLD" id="SFLDS00005">
    <property type="entry name" value="Isoprenoid_Synthase_Type_I"/>
    <property type="match status" value="1"/>
</dbReference>
<dbReference type="Gene3D" id="1.10.600.10">
    <property type="entry name" value="Farnesyl Diphosphate Synthase"/>
    <property type="match status" value="1"/>
</dbReference>
<dbReference type="PANTHER" id="PTHR31480">
    <property type="entry name" value="BIFUNCTIONAL LYCOPENE CYCLASE/PHYTOENE SYNTHASE"/>
    <property type="match status" value="1"/>
</dbReference>
<dbReference type="SUPFAM" id="SSF48576">
    <property type="entry name" value="Terpenoid synthases"/>
    <property type="match status" value="1"/>
</dbReference>
<protein>
    <submittedName>
        <fullName evidence="2">Phytoene/squalene synthetase</fullName>
    </submittedName>
</protein>
<gene>
    <name evidence="2" type="ORF">HNQ92_000120</name>
</gene>
<dbReference type="SFLD" id="SFLDG01212">
    <property type="entry name" value="Phytoene_synthase_like"/>
    <property type="match status" value="1"/>
</dbReference>
<evidence type="ECO:0000256" key="1">
    <source>
        <dbReference type="ARBA" id="ARBA00022679"/>
    </source>
</evidence>
<dbReference type="InterPro" id="IPR002060">
    <property type="entry name" value="Squ/phyt_synthse"/>
</dbReference>
<dbReference type="GO" id="GO:0016117">
    <property type="term" value="P:carotenoid biosynthetic process"/>
    <property type="evidence" value="ECO:0007669"/>
    <property type="project" value="UniProtKB-ARBA"/>
</dbReference>
<dbReference type="CDD" id="cd00683">
    <property type="entry name" value="Trans_IPPS_HH"/>
    <property type="match status" value="1"/>
</dbReference>
<accession>A0A840TQH4</accession>
<dbReference type="InterPro" id="IPR033904">
    <property type="entry name" value="Trans_IPPS_HH"/>
</dbReference>
<organism evidence="2 3">
    <name type="scientific">Rhabdobacter roseus</name>
    <dbReference type="NCBI Taxonomy" id="1655419"/>
    <lineage>
        <taxon>Bacteria</taxon>
        <taxon>Pseudomonadati</taxon>
        <taxon>Bacteroidota</taxon>
        <taxon>Cytophagia</taxon>
        <taxon>Cytophagales</taxon>
        <taxon>Cytophagaceae</taxon>
        <taxon>Rhabdobacter</taxon>
    </lineage>
</organism>
<dbReference type="PROSITE" id="PS01045">
    <property type="entry name" value="SQUALEN_PHYTOEN_SYN_2"/>
    <property type="match status" value="1"/>
</dbReference>
<dbReference type="InterPro" id="IPR019845">
    <property type="entry name" value="Squalene/phytoene_synthase_CS"/>
</dbReference>
<proteinExistence type="predicted"/>
<keyword evidence="1" id="KW-0808">Transferase</keyword>
<dbReference type="SFLD" id="SFLDG01018">
    <property type="entry name" value="Squalene/Phytoene_Synthase_Lik"/>
    <property type="match status" value="1"/>
</dbReference>
<sequence>MLGLYKQTALECSKIVTEKYSTSFTLGIRTLNRKFHFPIYAIYGFVRFADEIVDTFHDFDKKSLLDRFRSDAYQAIDEGISLNPVLHSFQWVVNEYGIEHELIEAFLRSMEMDLYQQTYESTDEYEEYIYGSAEVVGLMCLRVFCEGDTAMYDRLCDGARRLGAAFQKVNFLRDLKSDFQERGRVYFPGVDFTAFDPDSKIKIEKDIQADFDAAHQAILQLPASARQGVYLAYVYYYTLFSKIKRLPAARVQEERIRVPDRKKLALLAQTYVKFRFNGLLAGFF</sequence>
<dbReference type="InterPro" id="IPR008949">
    <property type="entry name" value="Isoprenoid_synthase_dom_sf"/>
</dbReference>
<dbReference type="GO" id="GO:0051996">
    <property type="term" value="F:squalene synthase [NAD(P)H] activity"/>
    <property type="evidence" value="ECO:0007669"/>
    <property type="project" value="InterPro"/>
</dbReference>
<keyword evidence="3" id="KW-1185">Reference proteome</keyword>
<reference evidence="2 3" key="1">
    <citation type="submission" date="2020-08" db="EMBL/GenBank/DDBJ databases">
        <title>Genomic Encyclopedia of Type Strains, Phase IV (KMG-IV): sequencing the most valuable type-strain genomes for metagenomic binning, comparative biology and taxonomic classification.</title>
        <authorList>
            <person name="Goeker M."/>
        </authorList>
    </citation>
    <scope>NUCLEOTIDE SEQUENCE [LARGE SCALE GENOMIC DNA]</scope>
    <source>
        <strain evidence="2 3">DSM 105074</strain>
    </source>
</reference>
<evidence type="ECO:0000313" key="3">
    <source>
        <dbReference type="Proteomes" id="UP000557307"/>
    </source>
</evidence>
<dbReference type="AlphaFoldDB" id="A0A840TQH4"/>
<dbReference type="EMBL" id="JACHGF010000001">
    <property type="protein sequence ID" value="MBB5281999.1"/>
    <property type="molecule type" value="Genomic_DNA"/>
</dbReference>
<comment type="caution">
    <text evidence="2">The sequence shown here is derived from an EMBL/GenBank/DDBJ whole genome shotgun (WGS) entry which is preliminary data.</text>
</comment>
<dbReference type="RefSeq" id="WP_184169407.1">
    <property type="nucleotide sequence ID" value="NZ_JACHGF010000001.1"/>
</dbReference>
<dbReference type="InterPro" id="IPR044843">
    <property type="entry name" value="Trans_IPPS_bact-type"/>
</dbReference>
<dbReference type="GO" id="GO:0004311">
    <property type="term" value="F:geranylgeranyl diphosphate synthase activity"/>
    <property type="evidence" value="ECO:0007669"/>
    <property type="project" value="InterPro"/>
</dbReference>